<dbReference type="GO" id="GO:0003676">
    <property type="term" value="F:nucleic acid binding"/>
    <property type="evidence" value="ECO:0007669"/>
    <property type="project" value="InterPro"/>
</dbReference>
<reference evidence="8" key="1">
    <citation type="submission" date="2016-10" db="EMBL/GenBank/DDBJ databases">
        <authorList>
            <person name="Varghese N."/>
            <person name="Submissions S."/>
        </authorList>
    </citation>
    <scope>NUCLEOTIDE SEQUENCE [LARGE SCALE GENOMIC DNA]</scope>
    <source>
        <strain evidence="8">JS21-1</strain>
    </source>
</reference>
<dbReference type="InterPro" id="IPR014001">
    <property type="entry name" value="Helicase_ATP-bd"/>
</dbReference>
<dbReference type="PANTHER" id="PTHR47961">
    <property type="entry name" value="DNA POLYMERASE THETA, PUTATIVE (AFU_ORTHOLOGUE AFUA_1G05260)-RELATED"/>
    <property type="match status" value="1"/>
</dbReference>
<evidence type="ECO:0000259" key="5">
    <source>
        <dbReference type="PROSITE" id="PS51192"/>
    </source>
</evidence>
<dbReference type="InterPro" id="IPR050474">
    <property type="entry name" value="Hel308_SKI2-like"/>
</dbReference>
<dbReference type="PROSITE" id="PS51192">
    <property type="entry name" value="HELICASE_ATP_BIND_1"/>
    <property type="match status" value="1"/>
</dbReference>
<dbReference type="InterPro" id="IPR001650">
    <property type="entry name" value="Helicase_C-like"/>
</dbReference>
<feature type="domain" description="Helicase ATP-binding" evidence="5">
    <location>
        <begin position="314"/>
        <end position="487"/>
    </location>
</feature>
<dbReference type="InterPro" id="IPR027417">
    <property type="entry name" value="P-loop_NTPase"/>
</dbReference>
<evidence type="ECO:0000256" key="3">
    <source>
        <dbReference type="ARBA" id="ARBA00022806"/>
    </source>
</evidence>
<dbReference type="SMART" id="SM00487">
    <property type="entry name" value="DEXDc"/>
    <property type="match status" value="1"/>
</dbReference>
<organism evidence="7 8">
    <name type="scientific">Sphingomonas palmae</name>
    <dbReference type="NCBI Taxonomy" id="1855283"/>
    <lineage>
        <taxon>Bacteria</taxon>
        <taxon>Pseudomonadati</taxon>
        <taxon>Pseudomonadota</taxon>
        <taxon>Alphaproteobacteria</taxon>
        <taxon>Sphingomonadales</taxon>
        <taxon>Sphingomonadaceae</taxon>
        <taxon>Sphingomonas</taxon>
    </lineage>
</organism>
<dbReference type="EMBL" id="FNZZ01000002">
    <property type="protein sequence ID" value="SEK91119.1"/>
    <property type="molecule type" value="Genomic_DNA"/>
</dbReference>
<dbReference type="GO" id="GO:0005524">
    <property type="term" value="F:ATP binding"/>
    <property type="evidence" value="ECO:0007669"/>
    <property type="project" value="UniProtKB-KW"/>
</dbReference>
<dbReference type="STRING" id="1855283.SAMN05216382_1093"/>
<keyword evidence="4" id="KW-0067">ATP-binding</keyword>
<evidence type="ECO:0000256" key="4">
    <source>
        <dbReference type="ARBA" id="ARBA00022840"/>
    </source>
</evidence>
<dbReference type="RefSeq" id="WP_177171541.1">
    <property type="nucleotide sequence ID" value="NZ_FNZZ01000002.1"/>
</dbReference>
<keyword evidence="1" id="KW-0547">Nucleotide-binding</keyword>
<proteinExistence type="predicted"/>
<evidence type="ECO:0000313" key="8">
    <source>
        <dbReference type="Proteomes" id="UP000199214"/>
    </source>
</evidence>
<accession>A0A1H7KWE1</accession>
<dbReference type="Pfam" id="PF00270">
    <property type="entry name" value="DEAD"/>
    <property type="match status" value="1"/>
</dbReference>
<gene>
    <name evidence="7" type="ORF">SAMN05216382_1093</name>
</gene>
<dbReference type="InterPro" id="IPR011545">
    <property type="entry name" value="DEAD/DEAH_box_helicase_dom"/>
</dbReference>
<feature type="domain" description="Helicase C-terminal" evidence="6">
    <location>
        <begin position="586"/>
        <end position="739"/>
    </location>
</feature>
<dbReference type="CDD" id="cd17921">
    <property type="entry name" value="DEXHc_Ski2"/>
    <property type="match status" value="1"/>
</dbReference>
<keyword evidence="8" id="KW-1185">Reference proteome</keyword>
<dbReference type="GO" id="GO:0004386">
    <property type="term" value="F:helicase activity"/>
    <property type="evidence" value="ECO:0007669"/>
    <property type="project" value="UniProtKB-KW"/>
</dbReference>
<sequence length="1050" mass="114374">MTDVKNILNASHLDTLVSALDDAAFQAILDASRKPPSADLIELKVGALFGYEALLASTDLSSSLFGAEPRLAREALDGSQRVFEQWQAYIFAAIERRTVEMRDLLLLTATGLAARRPTELRQLLGLGTIDALLKDPGGSTAWPLRVQATVSRALILTARQRDRHDIEAARALIAKLAELQAGADRDWLAEAPREDQAALTLLALYHAAQATVAIVSYLLDGEVRGKRGQTLNVQTELEMLLNKAHQYAELSSDPELMTWTRSIALIAAKLRSDSIWSNGLNITQKIDALIRNMSAREGAIYSMLPSQQEALSNNLLDPRQDAIVLQMPTSSGKTLMAELAAVQTVSSYEDAKIVYLTPTRALATQVKRTLGADLSDLDILVTAAGGAFEEDPFELALLEQAKGVVVSTPEKLDLLLRAHSDWFTGVRLIIVDEAHLLKDGERGVRLELLLANLRREHTHIRLLLLTPFVENARDVADWLSAGRSHEVGVQWRPSRLIVGLTKLTGRGSTRAIEIEWKEPHRPSNAISSTRLPLTEAEREEMKPPSARANAVILSKRLRAFGPSLAMFPGSRLNAEVAALSMAATNPIVDAAAAPPEFRVAIALATADYGTNSDLVKCLSRGVAFHHSALSGELRYLVERLATLGVLDFIAATTTLAQGMNFPVSSVVIHSVTKPRSGPLSAGEFWNIAGRAGRVGLSEKGVVVFANPEHREDWERYTTYLSERIDSALTSAIGRINESDTIKWTYKINEGIRPFIQYLGHAVASLGVRETQTELERLVTASLAGKSAETRHALMRLARRYVSEVSGKQSGYMKAADQTGLASFSFDELYASIGSDPVLTRGDASELQARDGLKHLIDALVKLPELSLALEKGHGAINTQLVADVVHQWMNGAAIYEIAPAFTGSDEAERIREAGKYVFGKVSQTVSWGAHAYLRGRDMMTGDQQSPDDERRMLPAYIQYGVNDPGAVLASMFGVPRQAATGIAAQYHARHGVLKPGDNMRFRSFLEGSSIEVWRGAVMGSRVDGLVSAEDLRQVWRDAQGLRAVGGASTV</sequence>
<dbReference type="Proteomes" id="UP000199214">
    <property type="component" value="Unassembled WGS sequence"/>
</dbReference>
<name>A0A1H7KWE1_9SPHN</name>
<dbReference type="PROSITE" id="PS51194">
    <property type="entry name" value="HELICASE_CTER"/>
    <property type="match status" value="1"/>
</dbReference>
<evidence type="ECO:0000313" key="7">
    <source>
        <dbReference type="EMBL" id="SEK91119.1"/>
    </source>
</evidence>
<dbReference type="SUPFAM" id="SSF52540">
    <property type="entry name" value="P-loop containing nucleoside triphosphate hydrolases"/>
    <property type="match status" value="1"/>
</dbReference>
<dbReference type="Gene3D" id="3.40.50.300">
    <property type="entry name" value="P-loop containing nucleotide triphosphate hydrolases"/>
    <property type="match status" value="2"/>
</dbReference>
<dbReference type="SMART" id="SM00490">
    <property type="entry name" value="HELICc"/>
    <property type="match status" value="1"/>
</dbReference>
<dbReference type="AlphaFoldDB" id="A0A1H7KWE1"/>
<keyword evidence="3 7" id="KW-0347">Helicase</keyword>
<protein>
    <submittedName>
        <fullName evidence="7">Replicative superfamily II helicase</fullName>
    </submittedName>
</protein>
<keyword evidence="2" id="KW-0378">Hydrolase</keyword>
<evidence type="ECO:0000256" key="2">
    <source>
        <dbReference type="ARBA" id="ARBA00022801"/>
    </source>
</evidence>
<evidence type="ECO:0000259" key="6">
    <source>
        <dbReference type="PROSITE" id="PS51194"/>
    </source>
</evidence>
<evidence type="ECO:0000256" key="1">
    <source>
        <dbReference type="ARBA" id="ARBA00022741"/>
    </source>
</evidence>
<dbReference type="PANTHER" id="PTHR47961:SF10">
    <property type="entry name" value="ATP-DEPENDENT DNA HELICASE HEL308"/>
    <property type="match status" value="1"/>
</dbReference>
<dbReference type="GO" id="GO:0016787">
    <property type="term" value="F:hydrolase activity"/>
    <property type="evidence" value="ECO:0007669"/>
    <property type="project" value="UniProtKB-KW"/>
</dbReference>